<evidence type="ECO:0000313" key="2">
    <source>
        <dbReference type="Proteomes" id="UP000182257"/>
    </source>
</evidence>
<accession>A0A1H4C6Q1</accession>
<evidence type="ECO:0000313" key="1">
    <source>
        <dbReference type="EMBL" id="SEA56026.1"/>
    </source>
</evidence>
<reference evidence="1 2" key="1">
    <citation type="submission" date="2016-10" db="EMBL/GenBank/DDBJ databases">
        <authorList>
            <person name="de Groot N.N."/>
        </authorList>
    </citation>
    <scope>NUCLEOTIDE SEQUENCE [LARGE SCALE GENOMIC DNA]</scope>
    <source>
        <strain evidence="1 2">D31d</strain>
    </source>
</reference>
<gene>
    <name evidence="1" type="ORF">SAMN05216462_1797</name>
</gene>
<dbReference type="EMBL" id="FNRF01000003">
    <property type="protein sequence ID" value="SEA56026.1"/>
    <property type="molecule type" value="Genomic_DNA"/>
</dbReference>
<proteinExistence type="predicted"/>
<dbReference type="Proteomes" id="UP000182257">
    <property type="component" value="Unassembled WGS sequence"/>
</dbReference>
<sequence length="36" mass="4293">MKENFSISFDWEVKTAEDTERVGAMYCFKRCDVNQN</sequence>
<name>A0A1H4C6Q1_XYLRU</name>
<dbReference type="AlphaFoldDB" id="A0A1H4C6Q1"/>
<protein>
    <submittedName>
        <fullName evidence="1">Uncharacterized protein</fullName>
    </submittedName>
</protein>
<organism evidence="1 2">
    <name type="scientific">Xylanibacter ruminicola</name>
    <name type="common">Prevotella ruminicola</name>
    <dbReference type="NCBI Taxonomy" id="839"/>
    <lineage>
        <taxon>Bacteria</taxon>
        <taxon>Pseudomonadati</taxon>
        <taxon>Bacteroidota</taxon>
        <taxon>Bacteroidia</taxon>
        <taxon>Bacteroidales</taxon>
        <taxon>Prevotellaceae</taxon>
        <taxon>Xylanibacter</taxon>
    </lineage>
</organism>